<feature type="domain" description="GFO/IDH/MocA-like oxidoreductase" evidence="3">
    <location>
        <begin position="136"/>
        <end position="262"/>
    </location>
</feature>
<proteinExistence type="predicted"/>
<reference evidence="4 5" key="1">
    <citation type="submission" date="2019-09" db="EMBL/GenBank/DDBJ databases">
        <title>Screening of Novel Bioactive Compounds from Soil-Associated.</title>
        <authorList>
            <person name="Gong X."/>
        </authorList>
    </citation>
    <scope>NUCLEOTIDE SEQUENCE [LARGE SCALE GENOMIC DNA]</scope>
    <source>
        <strain evidence="4 5">Gxj-6</strain>
    </source>
</reference>
<evidence type="ECO:0000313" key="4">
    <source>
        <dbReference type="EMBL" id="KAA9375416.1"/>
    </source>
</evidence>
<evidence type="ECO:0000256" key="1">
    <source>
        <dbReference type="ARBA" id="ARBA00023002"/>
    </source>
</evidence>
<name>A0A5J5JXF4_9ACTN</name>
<dbReference type="InterPro" id="IPR050463">
    <property type="entry name" value="Gfo/Idh/MocA_oxidrdct_glycsds"/>
</dbReference>
<evidence type="ECO:0000259" key="3">
    <source>
        <dbReference type="Pfam" id="PF22725"/>
    </source>
</evidence>
<dbReference type="GO" id="GO:0000166">
    <property type="term" value="F:nucleotide binding"/>
    <property type="evidence" value="ECO:0007669"/>
    <property type="project" value="InterPro"/>
</dbReference>
<sequence>MASDSTGVAIVGCGNIAARYAADLARYPEMRLVGAQDVLPERAEALAAPHGGRVYGTLDEVLADDDVDIVVNLTVHRAHYEVIRRSLEAGKHVHSEKPLALTHEEAAGLVEIAESRGLRLGCAPATFLGEAQQTTLKLLREGRVGPVRLVFAEVNWGRIEAWHPEPDGFYAVGPLFDVGVYPLTIVTTALGPARRVTAFSSVVWPRRTRLDGSEFTITTPDYVVANVEFDGGVLLRLTCSFYVPNGSTRQQGVEFHGDDGSLLLESWHDFDPSVEVRTPGRDPEPVPPLREPWKGVEWGRAVRDLAAAIREDRPHRATGRQAAHVVEILCAARESYETGKPVELTSDFTPPAPMEWAL</sequence>
<organism evidence="4 5">
    <name type="scientific">Microbispora cellulosiformans</name>
    <dbReference type="NCBI Taxonomy" id="2614688"/>
    <lineage>
        <taxon>Bacteria</taxon>
        <taxon>Bacillati</taxon>
        <taxon>Actinomycetota</taxon>
        <taxon>Actinomycetes</taxon>
        <taxon>Streptosporangiales</taxon>
        <taxon>Streptosporangiaceae</taxon>
        <taxon>Microbispora</taxon>
    </lineage>
</organism>
<dbReference type="PANTHER" id="PTHR43818">
    <property type="entry name" value="BCDNA.GH03377"/>
    <property type="match status" value="1"/>
</dbReference>
<dbReference type="Pfam" id="PF01408">
    <property type="entry name" value="GFO_IDH_MocA"/>
    <property type="match status" value="1"/>
</dbReference>
<dbReference type="InterPro" id="IPR055170">
    <property type="entry name" value="GFO_IDH_MocA-like_dom"/>
</dbReference>
<dbReference type="Gene3D" id="3.30.360.10">
    <property type="entry name" value="Dihydrodipicolinate Reductase, domain 2"/>
    <property type="match status" value="1"/>
</dbReference>
<dbReference type="EMBL" id="VYTZ01000011">
    <property type="protein sequence ID" value="KAA9375416.1"/>
    <property type="molecule type" value="Genomic_DNA"/>
</dbReference>
<protein>
    <submittedName>
        <fullName evidence="4">Gfo/Idh/MocA family oxidoreductase</fullName>
    </submittedName>
</protein>
<dbReference type="AlphaFoldDB" id="A0A5J5JXF4"/>
<feature type="domain" description="Gfo/Idh/MocA-like oxidoreductase N-terminal" evidence="2">
    <location>
        <begin position="8"/>
        <end position="120"/>
    </location>
</feature>
<evidence type="ECO:0000259" key="2">
    <source>
        <dbReference type="Pfam" id="PF01408"/>
    </source>
</evidence>
<dbReference type="InterPro" id="IPR000683">
    <property type="entry name" value="Gfo/Idh/MocA-like_OxRdtase_N"/>
</dbReference>
<dbReference type="InterPro" id="IPR036291">
    <property type="entry name" value="NAD(P)-bd_dom_sf"/>
</dbReference>
<gene>
    <name evidence="4" type="ORF">F5972_27010</name>
</gene>
<dbReference type="Proteomes" id="UP000327011">
    <property type="component" value="Unassembled WGS sequence"/>
</dbReference>
<dbReference type="RefSeq" id="WP_150937182.1">
    <property type="nucleotide sequence ID" value="NZ_VYTZ01000011.1"/>
</dbReference>
<keyword evidence="1" id="KW-0560">Oxidoreductase</keyword>
<evidence type="ECO:0000313" key="5">
    <source>
        <dbReference type="Proteomes" id="UP000327011"/>
    </source>
</evidence>
<keyword evidence="5" id="KW-1185">Reference proteome</keyword>
<dbReference type="SUPFAM" id="SSF51735">
    <property type="entry name" value="NAD(P)-binding Rossmann-fold domains"/>
    <property type="match status" value="1"/>
</dbReference>
<dbReference type="Gene3D" id="3.40.50.720">
    <property type="entry name" value="NAD(P)-binding Rossmann-like Domain"/>
    <property type="match status" value="1"/>
</dbReference>
<dbReference type="SUPFAM" id="SSF55347">
    <property type="entry name" value="Glyceraldehyde-3-phosphate dehydrogenase-like, C-terminal domain"/>
    <property type="match status" value="1"/>
</dbReference>
<dbReference type="PANTHER" id="PTHR43818:SF11">
    <property type="entry name" value="BCDNA.GH03377"/>
    <property type="match status" value="1"/>
</dbReference>
<accession>A0A5J5JXF4</accession>
<comment type="caution">
    <text evidence="4">The sequence shown here is derived from an EMBL/GenBank/DDBJ whole genome shotgun (WGS) entry which is preliminary data.</text>
</comment>
<dbReference type="GO" id="GO:0016491">
    <property type="term" value="F:oxidoreductase activity"/>
    <property type="evidence" value="ECO:0007669"/>
    <property type="project" value="UniProtKB-KW"/>
</dbReference>
<dbReference type="Pfam" id="PF22725">
    <property type="entry name" value="GFO_IDH_MocA_C3"/>
    <property type="match status" value="1"/>
</dbReference>